<reference evidence="2" key="1">
    <citation type="journal article" date="2021" name="Proc. Natl. Acad. Sci. U.S.A.">
        <title>A Catalog of Tens of Thousands of Viruses from Human Metagenomes Reveals Hidden Associations with Chronic Diseases.</title>
        <authorList>
            <person name="Tisza M.J."/>
            <person name="Buck C.B."/>
        </authorList>
    </citation>
    <scope>NUCLEOTIDE SEQUENCE</scope>
    <source>
        <strain evidence="2">Cta463</strain>
    </source>
</reference>
<accession>A0A8S5QTF8</accession>
<organism evidence="2">
    <name type="scientific">Podoviridae sp. cta463</name>
    <dbReference type="NCBI Taxonomy" id="2826561"/>
    <lineage>
        <taxon>Viruses</taxon>
        <taxon>Duplodnaviria</taxon>
        <taxon>Heunggongvirae</taxon>
        <taxon>Uroviricota</taxon>
        <taxon>Caudoviricetes</taxon>
    </lineage>
</organism>
<evidence type="ECO:0000313" key="2">
    <source>
        <dbReference type="EMBL" id="DAE22234.1"/>
    </source>
</evidence>
<dbReference type="EMBL" id="BK015729">
    <property type="protein sequence ID" value="DAE22234.1"/>
    <property type="molecule type" value="Genomic_DNA"/>
</dbReference>
<protein>
    <submittedName>
        <fullName evidence="2">Uncharacterized protein</fullName>
    </submittedName>
</protein>
<sequence length="208" mass="21608">MGEFASKGVAGSGLGLGIAGTALGLLNANGNGCGLLGGLFGGGNCQSAQAGMALNALAEKDAKIAELTAMRYSDNQDAAVYKQTLADNKVLRDEMYAFITPIAQESASNRERVAVLEAQQKCELEKAVLREQIMTQKIDRVAADCACGINTLSASVASLNARVNAITKEVVPLGAICPQPMPRYNEWTSPEGATQVTVSSPTRTAAAQ</sequence>
<evidence type="ECO:0000256" key="1">
    <source>
        <dbReference type="SAM" id="MobiDB-lite"/>
    </source>
</evidence>
<name>A0A8S5QTF8_9CAUD</name>
<feature type="region of interest" description="Disordered" evidence="1">
    <location>
        <begin position="189"/>
        <end position="208"/>
    </location>
</feature>
<proteinExistence type="predicted"/>